<reference evidence="1" key="1">
    <citation type="submission" date="2023-06" db="EMBL/GenBank/DDBJ databases">
        <title>Genomic analysis of the entomopathogenic nematode Steinernema hermaphroditum.</title>
        <authorList>
            <person name="Schwarz E.M."/>
            <person name="Heppert J.K."/>
            <person name="Baniya A."/>
            <person name="Schwartz H.T."/>
            <person name="Tan C.-H."/>
            <person name="Antoshechkin I."/>
            <person name="Sternberg P.W."/>
            <person name="Goodrich-Blair H."/>
            <person name="Dillman A.R."/>
        </authorList>
    </citation>
    <scope>NUCLEOTIDE SEQUENCE</scope>
    <source>
        <strain evidence="1">PS9179</strain>
        <tissue evidence="1">Whole animal</tissue>
    </source>
</reference>
<sequence>MNVDTNITDKRAVIVSGFPKNLNNKQLRQLIQRYKRDINSVAQTIIGMKLVAQDGVVHFLFHNHLSAQHFMTCHENNTLLCCIDGCMKKEMKENGAVMNWNPRMTCSTRNNDQEQIFPITKGMSSKSM</sequence>
<dbReference type="EMBL" id="JAUCMV010000002">
    <property type="protein sequence ID" value="KAK0420477.1"/>
    <property type="molecule type" value="Genomic_DNA"/>
</dbReference>
<gene>
    <name evidence="1" type="ORF">QR680_014706</name>
</gene>
<name>A0AA39ICG0_9BILA</name>
<evidence type="ECO:0000313" key="2">
    <source>
        <dbReference type="Proteomes" id="UP001175271"/>
    </source>
</evidence>
<organism evidence="1 2">
    <name type="scientific">Steinernema hermaphroditum</name>
    <dbReference type="NCBI Taxonomy" id="289476"/>
    <lineage>
        <taxon>Eukaryota</taxon>
        <taxon>Metazoa</taxon>
        <taxon>Ecdysozoa</taxon>
        <taxon>Nematoda</taxon>
        <taxon>Chromadorea</taxon>
        <taxon>Rhabditida</taxon>
        <taxon>Tylenchina</taxon>
        <taxon>Panagrolaimomorpha</taxon>
        <taxon>Strongyloidoidea</taxon>
        <taxon>Steinernematidae</taxon>
        <taxon>Steinernema</taxon>
    </lineage>
</organism>
<dbReference type="AlphaFoldDB" id="A0AA39ICG0"/>
<accession>A0AA39ICG0</accession>
<evidence type="ECO:0008006" key="3">
    <source>
        <dbReference type="Google" id="ProtNLM"/>
    </source>
</evidence>
<comment type="caution">
    <text evidence="1">The sequence shown here is derived from an EMBL/GenBank/DDBJ whole genome shotgun (WGS) entry which is preliminary data.</text>
</comment>
<evidence type="ECO:0000313" key="1">
    <source>
        <dbReference type="EMBL" id="KAK0420477.1"/>
    </source>
</evidence>
<protein>
    <recommendedName>
        <fullName evidence="3">RRM domain-containing protein</fullName>
    </recommendedName>
</protein>
<keyword evidence="2" id="KW-1185">Reference proteome</keyword>
<dbReference type="Proteomes" id="UP001175271">
    <property type="component" value="Unassembled WGS sequence"/>
</dbReference>
<proteinExistence type="predicted"/>